<dbReference type="EMBL" id="SDEE01000175">
    <property type="protein sequence ID" value="RXW19946.1"/>
    <property type="molecule type" value="Genomic_DNA"/>
</dbReference>
<organism evidence="1 2">
    <name type="scientific">Candolleomyces aberdarensis</name>
    <dbReference type="NCBI Taxonomy" id="2316362"/>
    <lineage>
        <taxon>Eukaryota</taxon>
        <taxon>Fungi</taxon>
        <taxon>Dikarya</taxon>
        <taxon>Basidiomycota</taxon>
        <taxon>Agaricomycotina</taxon>
        <taxon>Agaricomycetes</taxon>
        <taxon>Agaricomycetidae</taxon>
        <taxon>Agaricales</taxon>
        <taxon>Agaricineae</taxon>
        <taxon>Psathyrellaceae</taxon>
        <taxon>Candolleomyces</taxon>
    </lineage>
</organism>
<gene>
    <name evidence="1" type="ORF">EST38_g5918</name>
</gene>
<protein>
    <recommendedName>
        <fullName evidence="3">F-box domain-containing protein</fullName>
    </recommendedName>
</protein>
<proteinExistence type="predicted"/>
<accession>A0A4Q2DL21</accession>
<evidence type="ECO:0008006" key="3">
    <source>
        <dbReference type="Google" id="ProtNLM"/>
    </source>
</evidence>
<reference evidence="1 2" key="1">
    <citation type="submission" date="2019-01" db="EMBL/GenBank/DDBJ databases">
        <title>Draft genome sequence of Psathyrella aberdarensis IHI B618.</title>
        <authorList>
            <person name="Buettner E."/>
            <person name="Kellner H."/>
        </authorList>
    </citation>
    <scope>NUCLEOTIDE SEQUENCE [LARGE SCALE GENOMIC DNA]</scope>
    <source>
        <strain evidence="1 2">IHI B618</strain>
    </source>
</reference>
<dbReference type="AlphaFoldDB" id="A0A4Q2DL21"/>
<dbReference type="Proteomes" id="UP000290288">
    <property type="component" value="Unassembled WGS sequence"/>
</dbReference>
<name>A0A4Q2DL21_9AGAR</name>
<evidence type="ECO:0000313" key="1">
    <source>
        <dbReference type="EMBL" id="RXW19946.1"/>
    </source>
</evidence>
<keyword evidence="2" id="KW-1185">Reference proteome</keyword>
<comment type="caution">
    <text evidence="1">The sequence shown here is derived from an EMBL/GenBank/DDBJ whole genome shotgun (WGS) entry which is preliminary data.</text>
</comment>
<dbReference type="OrthoDB" id="3063971at2759"/>
<sequence length="263" mass="29680">MTVYSRNHLAVSKNTTLSVLIKEVRTVPETIPPPKPSPINIVQKIDTMSPSIPQASGEENDAQVHQAIQDCHSLLKQIQDVEMKLQDLKNTHMAKIGYINRHSTRLSPMSRMPLEIQQYIFEYAVNSSGSSRTGTVLTISSVCGQWRYGALKASSLWSHISITLPKFPLPHPFYWEREGIQPHQWLEVKINTLDVSNWRANVQVLMDFAKTFAARSRNYPLALTFDATKLFDFGGSDESRVLISSMLDGFSTLSNHCWTFSVA</sequence>
<evidence type="ECO:0000313" key="2">
    <source>
        <dbReference type="Proteomes" id="UP000290288"/>
    </source>
</evidence>